<dbReference type="Proteomes" id="UP000309016">
    <property type="component" value="Chromosome"/>
</dbReference>
<protein>
    <recommendedName>
        <fullName evidence="3">Esterase-like activity of phytase family protein</fullName>
    </recommendedName>
</protein>
<evidence type="ECO:0000313" key="2">
    <source>
        <dbReference type="Proteomes" id="UP000309016"/>
    </source>
</evidence>
<dbReference type="AlphaFoldDB" id="A0A5B7X635"/>
<name>A0A5B7X635_9FLAO</name>
<dbReference type="KEGG" id="afla:FHG64_16515"/>
<evidence type="ECO:0000313" key="1">
    <source>
        <dbReference type="EMBL" id="QCY70867.1"/>
    </source>
</evidence>
<gene>
    <name evidence="1" type="ORF">FHG64_16515</name>
</gene>
<dbReference type="InterPro" id="IPR053851">
    <property type="entry name" value="DUF6929"/>
</dbReference>
<accession>A0A5B7X635</accession>
<proteinExistence type="predicted"/>
<dbReference type="Pfam" id="PF22000">
    <property type="entry name" value="DUF6929"/>
    <property type="match status" value="1"/>
</dbReference>
<sequence length="318" mass="35584">MRILIILIAGFTMINKGSCQGQQPDISIQEIRELQGVASASGIENLHGDLFVIGDNTPYIFRLNKDLQVEEKHLLFPELKSTDSLFEKAVKPDLEALCKPKEAENKLWLFGSGSRYKERDVLIVFDAEGEPLSRQFSLVDFYKDLRSKAQIPGSDFNIEGAEVAGEHLYLFNRGNNMIFKINISEFEKFLTQPASLPAAEFFEFELPEIDGVKAGFSGVTFIPGEEIFLITASVEDTDNWIDDGEVLGSYVGVLTLKELKEKVQPLWIKLTFNGVKLQKKIESITSISTTTRGEYDLLMVTDSDGDISEIIKARLTGL</sequence>
<dbReference type="OrthoDB" id="6710009at2"/>
<evidence type="ECO:0008006" key="3">
    <source>
        <dbReference type="Google" id="ProtNLM"/>
    </source>
</evidence>
<reference evidence="1 2" key="1">
    <citation type="submission" date="2019-06" db="EMBL/GenBank/DDBJ databases">
        <title>Complete genome sequence of Antarcticibacterium flavum KCTC 52984T from an Antarctic marine sediment.</title>
        <authorList>
            <person name="Lee Y.M."/>
            <person name="Shin S.C."/>
        </authorList>
    </citation>
    <scope>NUCLEOTIDE SEQUENCE [LARGE SCALE GENOMIC DNA]</scope>
    <source>
        <strain evidence="1 2">KCTC 52984</strain>
    </source>
</reference>
<dbReference type="EMBL" id="CP040812">
    <property type="protein sequence ID" value="QCY70867.1"/>
    <property type="molecule type" value="Genomic_DNA"/>
</dbReference>
<keyword evidence="2" id="KW-1185">Reference proteome</keyword>
<organism evidence="1 2">
    <name type="scientific">Antarcticibacterium flavum</name>
    <dbReference type="NCBI Taxonomy" id="2058175"/>
    <lineage>
        <taxon>Bacteria</taxon>
        <taxon>Pseudomonadati</taxon>
        <taxon>Bacteroidota</taxon>
        <taxon>Flavobacteriia</taxon>
        <taxon>Flavobacteriales</taxon>
        <taxon>Flavobacteriaceae</taxon>
        <taxon>Antarcticibacterium</taxon>
    </lineage>
</organism>
<dbReference type="RefSeq" id="WP_139067425.1">
    <property type="nucleotide sequence ID" value="NZ_CP040812.1"/>
</dbReference>